<keyword evidence="3" id="KW-1185">Reference proteome</keyword>
<dbReference type="Proteomes" id="UP000053927">
    <property type="component" value="Unassembled WGS sequence"/>
</dbReference>
<dbReference type="KEGG" id="shs:STEHIDRAFT_116550"/>
<name>R7RW59_STEHR</name>
<evidence type="ECO:0000256" key="1">
    <source>
        <dbReference type="SAM" id="MobiDB-lite"/>
    </source>
</evidence>
<evidence type="ECO:0000313" key="2">
    <source>
        <dbReference type="EMBL" id="EIM79514.1"/>
    </source>
</evidence>
<feature type="compositionally biased region" description="Basic and acidic residues" evidence="1">
    <location>
        <begin position="176"/>
        <end position="187"/>
    </location>
</feature>
<dbReference type="EMBL" id="JH687404">
    <property type="protein sequence ID" value="EIM79514.1"/>
    <property type="molecule type" value="Genomic_DNA"/>
</dbReference>
<feature type="region of interest" description="Disordered" evidence="1">
    <location>
        <begin position="108"/>
        <end position="139"/>
    </location>
</feature>
<feature type="region of interest" description="Disordered" evidence="1">
    <location>
        <begin position="152"/>
        <end position="187"/>
    </location>
</feature>
<reference evidence="3" key="1">
    <citation type="journal article" date="2012" name="Science">
        <title>The Paleozoic origin of enzymatic lignin decomposition reconstructed from 31 fungal genomes.</title>
        <authorList>
            <person name="Floudas D."/>
            <person name="Binder M."/>
            <person name="Riley R."/>
            <person name="Barry K."/>
            <person name="Blanchette R.A."/>
            <person name="Henrissat B."/>
            <person name="Martinez A.T."/>
            <person name="Otillar R."/>
            <person name="Spatafora J.W."/>
            <person name="Yadav J.S."/>
            <person name="Aerts A."/>
            <person name="Benoit I."/>
            <person name="Boyd A."/>
            <person name="Carlson A."/>
            <person name="Copeland A."/>
            <person name="Coutinho P.M."/>
            <person name="de Vries R.P."/>
            <person name="Ferreira P."/>
            <person name="Findley K."/>
            <person name="Foster B."/>
            <person name="Gaskell J."/>
            <person name="Glotzer D."/>
            <person name="Gorecki P."/>
            <person name="Heitman J."/>
            <person name="Hesse C."/>
            <person name="Hori C."/>
            <person name="Igarashi K."/>
            <person name="Jurgens J.A."/>
            <person name="Kallen N."/>
            <person name="Kersten P."/>
            <person name="Kohler A."/>
            <person name="Kuees U."/>
            <person name="Kumar T.K.A."/>
            <person name="Kuo A."/>
            <person name="LaButti K."/>
            <person name="Larrondo L.F."/>
            <person name="Lindquist E."/>
            <person name="Ling A."/>
            <person name="Lombard V."/>
            <person name="Lucas S."/>
            <person name="Lundell T."/>
            <person name="Martin R."/>
            <person name="McLaughlin D.J."/>
            <person name="Morgenstern I."/>
            <person name="Morin E."/>
            <person name="Murat C."/>
            <person name="Nagy L.G."/>
            <person name="Nolan M."/>
            <person name="Ohm R.A."/>
            <person name="Patyshakuliyeva A."/>
            <person name="Rokas A."/>
            <person name="Ruiz-Duenas F.J."/>
            <person name="Sabat G."/>
            <person name="Salamov A."/>
            <person name="Samejima M."/>
            <person name="Schmutz J."/>
            <person name="Slot J.C."/>
            <person name="St John F."/>
            <person name="Stenlid J."/>
            <person name="Sun H."/>
            <person name="Sun S."/>
            <person name="Syed K."/>
            <person name="Tsang A."/>
            <person name="Wiebenga A."/>
            <person name="Young D."/>
            <person name="Pisabarro A."/>
            <person name="Eastwood D.C."/>
            <person name="Martin F."/>
            <person name="Cullen D."/>
            <person name="Grigoriev I.V."/>
            <person name="Hibbett D.S."/>
        </authorList>
    </citation>
    <scope>NUCLEOTIDE SEQUENCE [LARGE SCALE GENOMIC DNA]</scope>
    <source>
        <strain evidence="3">FP-91666</strain>
    </source>
</reference>
<protein>
    <submittedName>
        <fullName evidence="2">Uncharacterized protein</fullName>
    </submittedName>
</protein>
<dbReference type="GeneID" id="18795938"/>
<organism evidence="2 3">
    <name type="scientific">Stereum hirsutum (strain FP-91666)</name>
    <name type="common">White-rot fungus</name>
    <dbReference type="NCBI Taxonomy" id="721885"/>
    <lineage>
        <taxon>Eukaryota</taxon>
        <taxon>Fungi</taxon>
        <taxon>Dikarya</taxon>
        <taxon>Basidiomycota</taxon>
        <taxon>Agaricomycotina</taxon>
        <taxon>Agaricomycetes</taxon>
        <taxon>Russulales</taxon>
        <taxon>Stereaceae</taxon>
        <taxon>Stereum</taxon>
    </lineage>
</organism>
<proteinExistence type="predicted"/>
<gene>
    <name evidence="2" type="ORF">STEHIDRAFT_116550</name>
</gene>
<dbReference type="RefSeq" id="XP_007311465.1">
    <property type="nucleotide sequence ID" value="XM_007311403.1"/>
</dbReference>
<sequence length="261" mass="29090">MGPNRADKTTDPQQHTLDWIKHIEELVPTLPKSIPEVTEQDTIYRSLKLTADSPWETFKKRVNAFIGPEEEYSVGSDGSEVLSGIEHGNGETVVRERKMARMGAEIVRTVTESTHSEAKGGEVEDGDENEGEDGKAEPSVLKCKQAATLVISSDSEEDVSASNDGGKKSDRKKKVANAERKQPCSLYEKERVKKADAKKKKRKLGLVLCTKNVVRGRIGEDDIDVSAGEESDDLSALRETKAREERVETLSLRYETKYEYF</sequence>
<accession>R7RW59</accession>
<evidence type="ECO:0000313" key="3">
    <source>
        <dbReference type="Proteomes" id="UP000053927"/>
    </source>
</evidence>
<dbReference type="AlphaFoldDB" id="R7RW59"/>